<keyword evidence="10" id="KW-1185">Reference proteome</keyword>
<gene>
    <name evidence="9" type="ORF">GCM10007043_20600</name>
</gene>
<comment type="caution">
    <text evidence="9">The sequence shown here is derived from an EMBL/GenBank/DDBJ whole genome shotgun (WGS) entry which is preliminary data.</text>
</comment>
<evidence type="ECO:0000313" key="9">
    <source>
        <dbReference type="EMBL" id="GGK06420.1"/>
    </source>
</evidence>
<comment type="similarity">
    <text evidence="3 8">Belongs to the methylenetetrahydrofolate reductase family.</text>
</comment>
<evidence type="ECO:0000256" key="5">
    <source>
        <dbReference type="ARBA" id="ARBA00022827"/>
    </source>
</evidence>
<comment type="catalytic activity">
    <reaction evidence="7">
        <text>(6S)-5-methyl-5,6,7,8-tetrahydrofolate + NAD(+) = (6R)-5,10-methylene-5,6,7,8-tetrahydrofolate + NADH + H(+)</text>
        <dbReference type="Rhea" id="RHEA:19821"/>
        <dbReference type="ChEBI" id="CHEBI:15378"/>
        <dbReference type="ChEBI" id="CHEBI:15636"/>
        <dbReference type="ChEBI" id="CHEBI:18608"/>
        <dbReference type="ChEBI" id="CHEBI:57540"/>
        <dbReference type="ChEBI" id="CHEBI:57945"/>
        <dbReference type="EC" id="1.5.1.54"/>
    </reaction>
    <physiologicalReaction direction="right-to-left" evidence="7">
        <dbReference type="Rhea" id="RHEA:19823"/>
    </physiologicalReaction>
</comment>
<dbReference type="Proteomes" id="UP000637720">
    <property type="component" value="Unassembled WGS sequence"/>
</dbReference>
<evidence type="ECO:0000256" key="2">
    <source>
        <dbReference type="ARBA" id="ARBA00004777"/>
    </source>
</evidence>
<dbReference type="PANTHER" id="PTHR45754:SF3">
    <property type="entry name" value="METHYLENETETRAHYDROFOLATE REDUCTASE (NADPH)"/>
    <property type="match status" value="1"/>
</dbReference>
<dbReference type="CDD" id="cd00537">
    <property type="entry name" value="MTHFR"/>
    <property type="match status" value="1"/>
</dbReference>
<dbReference type="AlphaFoldDB" id="A0A8J3BA20"/>
<comment type="cofactor">
    <cofactor evidence="1 8">
        <name>FAD</name>
        <dbReference type="ChEBI" id="CHEBI:57692"/>
    </cofactor>
</comment>
<dbReference type="UniPathway" id="UPA00193"/>
<dbReference type="GO" id="GO:0009086">
    <property type="term" value="P:methionine biosynthetic process"/>
    <property type="evidence" value="ECO:0007669"/>
    <property type="project" value="TreeGrafter"/>
</dbReference>
<dbReference type="Pfam" id="PF02219">
    <property type="entry name" value="MTHFR"/>
    <property type="match status" value="1"/>
</dbReference>
<keyword evidence="6 8" id="KW-0560">Oxidoreductase</keyword>
<evidence type="ECO:0000256" key="1">
    <source>
        <dbReference type="ARBA" id="ARBA00001974"/>
    </source>
</evidence>
<reference evidence="9" key="2">
    <citation type="submission" date="2020-09" db="EMBL/GenBank/DDBJ databases">
        <authorList>
            <person name="Sun Q."/>
            <person name="Ohkuma M."/>
        </authorList>
    </citation>
    <scope>NUCLEOTIDE SEQUENCE</scope>
    <source>
        <strain evidence="9">JCM 14719</strain>
    </source>
</reference>
<keyword evidence="4 8" id="KW-0285">Flavoprotein</keyword>
<evidence type="ECO:0000313" key="10">
    <source>
        <dbReference type="Proteomes" id="UP000637720"/>
    </source>
</evidence>
<protein>
    <recommendedName>
        <fullName evidence="8">Methylenetetrahydrofolate reductase</fullName>
    </recommendedName>
</protein>
<dbReference type="GO" id="GO:0005829">
    <property type="term" value="C:cytosol"/>
    <property type="evidence" value="ECO:0007669"/>
    <property type="project" value="TreeGrafter"/>
</dbReference>
<dbReference type="PANTHER" id="PTHR45754">
    <property type="entry name" value="METHYLENETETRAHYDROFOLATE REDUCTASE"/>
    <property type="match status" value="1"/>
</dbReference>
<evidence type="ECO:0000256" key="3">
    <source>
        <dbReference type="ARBA" id="ARBA00006743"/>
    </source>
</evidence>
<evidence type="ECO:0000256" key="7">
    <source>
        <dbReference type="ARBA" id="ARBA00048628"/>
    </source>
</evidence>
<reference evidence="9" key="1">
    <citation type="journal article" date="2014" name="Int. J. Syst. Evol. Microbiol.">
        <title>Complete genome sequence of Corynebacterium casei LMG S-19264T (=DSM 44701T), isolated from a smear-ripened cheese.</title>
        <authorList>
            <consortium name="US DOE Joint Genome Institute (JGI-PGF)"/>
            <person name="Walter F."/>
            <person name="Albersmeier A."/>
            <person name="Kalinowski J."/>
            <person name="Ruckert C."/>
        </authorList>
    </citation>
    <scope>NUCLEOTIDE SEQUENCE</scope>
    <source>
        <strain evidence="9">JCM 14719</strain>
    </source>
</reference>
<organism evidence="9 10">
    <name type="scientific">Calditerricola satsumensis</name>
    <dbReference type="NCBI Taxonomy" id="373054"/>
    <lineage>
        <taxon>Bacteria</taxon>
        <taxon>Bacillati</taxon>
        <taxon>Bacillota</taxon>
        <taxon>Bacilli</taxon>
        <taxon>Bacillales</taxon>
        <taxon>Bacillaceae</taxon>
        <taxon>Calditerricola</taxon>
    </lineage>
</organism>
<dbReference type="EMBL" id="BMOF01000054">
    <property type="protein sequence ID" value="GGK06420.1"/>
    <property type="molecule type" value="Genomic_DNA"/>
</dbReference>
<comment type="pathway">
    <text evidence="2 8">One-carbon metabolism; tetrahydrofolate interconversion.</text>
</comment>
<dbReference type="RefSeq" id="WP_218185347.1">
    <property type="nucleotide sequence ID" value="NZ_BMOF01000054.1"/>
</dbReference>
<dbReference type="SUPFAM" id="SSF51730">
    <property type="entry name" value="FAD-linked oxidoreductase"/>
    <property type="match status" value="1"/>
</dbReference>
<evidence type="ECO:0000256" key="4">
    <source>
        <dbReference type="ARBA" id="ARBA00022630"/>
    </source>
</evidence>
<evidence type="ECO:0000256" key="8">
    <source>
        <dbReference type="RuleBase" id="RU003862"/>
    </source>
</evidence>
<dbReference type="GO" id="GO:0035999">
    <property type="term" value="P:tetrahydrofolate interconversion"/>
    <property type="evidence" value="ECO:0007669"/>
    <property type="project" value="UniProtKB-UniPathway"/>
</dbReference>
<evidence type="ECO:0000256" key="6">
    <source>
        <dbReference type="ARBA" id="ARBA00023002"/>
    </source>
</evidence>
<keyword evidence="5 8" id="KW-0274">FAD</keyword>
<dbReference type="GO" id="GO:0106312">
    <property type="term" value="F:methylenetetrahydrofolate reductase (NADH) activity"/>
    <property type="evidence" value="ECO:0007669"/>
    <property type="project" value="UniProtKB-EC"/>
</dbReference>
<proteinExistence type="inferred from homology"/>
<name>A0A8J3BA20_9BACI</name>
<sequence>MAYHVHRLREKLRLGKFVITAEVEPPKGADPTPTLEKASLLRHVVDALNVADCPMANLRMSPIALAHILQDDLGIEAIFHLTCRDRNVLGLQAELLGAAALGVRNILTLTGDAPERGDHPTATGVFDVDAVGLIRLAATLNAGRDVNGNRLEAPPEFFIGAAANPGAEDLAREVRRLEEKVAAGAAFIQTQPIYDVETAERFLEATQHLDVPILFGLMPLKSYKMACYLNEKVPGITIRADVLRRVERGGAGGRGGRGARAV</sequence>
<dbReference type="GO" id="GO:0071949">
    <property type="term" value="F:FAD binding"/>
    <property type="evidence" value="ECO:0007669"/>
    <property type="project" value="TreeGrafter"/>
</dbReference>
<dbReference type="Gene3D" id="3.20.20.220">
    <property type="match status" value="1"/>
</dbReference>
<dbReference type="InterPro" id="IPR029041">
    <property type="entry name" value="FAD-linked_oxidoreductase-like"/>
</dbReference>
<accession>A0A8J3BA20</accession>
<dbReference type="InterPro" id="IPR003171">
    <property type="entry name" value="Mehydrof_redctse-like"/>
</dbReference>